<feature type="domain" description="Spaetzle" evidence="6">
    <location>
        <begin position="416"/>
        <end position="505"/>
    </location>
</feature>
<evidence type="ECO:0000256" key="2">
    <source>
        <dbReference type="ARBA" id="ARBA00023157"/>
    </source>
</evidence>
<feature type="signal peptide" evidence="5">
    <location>
        <begin position="1"/>
        <end position="16"/>
    </location>
</feature>
<evidence type="ECO:0000259" key="7">
    <source>
        <dbReference type="Pfam" id="PF24103"/>
    </source>
</evidence>
<evidence type="ECO:0000256" key="3">
    <source>
        <dbReference type="ARBA" id="ARBA00023180"/>
    </source>
</evidence>
<dbReference type="GO" id="GO:0005615">
    <property type="term" value="C:extracellular space"/>
    <property type="evidence" value="ECO:0007669"/>
    <property type="project" value="UniProtKB-ARBA"/>
</dbReference>
<gene>
    <name evidence="8" type="primary">NT1</name>
    <name evidence="8" type="ORF">Bhyg_06713</name>
</gene>
<keyword evidence="1 5" id="KW-0732">Signal</keyword>
<feature type="chain" id="PRO_5040293137" evidence="5">
    <location>
        <begin position="17"/>
        <end position="736"/>
    </location>
</feature>
<evidence type="ECO:0000313" key="8">
    <source>
        <dbReference type="EMBL" id="KAJ6641770.1"/>
    </source>
</evidence>
<evidence type="ECO:0000256" key="4">
    <source>
        <dbReference type="SAM" id="MobiDB-lite"/>
    </source>
</evidence>
<comment type="caution">
    <text evidence="8">The sequence shown here is derived from an EMBL/GenBank/DDBJ whole genome shotgun (WGS) entry which is preliminary data.</text>
</comment>
<dbReference type="SUPFAM" id="SSF57501">
    <property type="entry name" value="Cystine-knot cytokines"/>
    <property type="match status" value="1"/>
</dbReference>
<dbReference type="InterPro" id="IPR029034">
    <property type="entry name" value="Cystine-knot_cytokine"/>
</dbReference>
<evidence type="ECO:0000259" key="6">
    <source>
        <dbReference type="Pfam" id="PF16077"/>
    </source>
</evidence>
<dbReference type="Pfam" id="PF16077">
    <property type="entry name" value="Spaetzle"/>
    <property type="match status" value="1"/>
</dbReference>
<dbReference type="GO" id="GO:0045087">
    <property type="term" value="P:innate immune response"/>
    <property type="evidence" value="ECO:0007669"/>
    <property type="project" value="TreeGrafter"/>
</dbReference>
<dbReference type="Pfam" id="PF24103">
    <property type="entry name" value="NT_N"/>
    <property type="match status" value="1"/>
</dbReference>
<protein>
    <submittedName>
        <fullName evidence="8">Neurotrophin 1</fullName>
    </submittedName>
</protein>
<feature type="domain" description="Neurotrophin 1 N-terminal" evidence="7">
    <location>
        <begin position="70"/>
        <end position="161"/>
    </location>
</feature>
<keyword evidence="9" id="KW-1185">Reference proteome</keyword>
<evidence type="ECO:0000256" key="1">
    <source>
        <dbReference type="ARBA" id="ARBA00022729"/>
    </source>
</evidence>
<dbReference type="Gene3D" id="2.10.90.10">
    <property type="entry name" value="Cystine-knot cytokines"/>
    <property type="match status" value="1"/>
</dbReference>
<reference evidence="8" key="1">
    <citation type="submission" date="2022-07" db="EMBL/GenBank/DDBJ databases">
        <authorList>
            <person name="Trinca V."/>
            <person name="Uliana J.V.C."/>
            <person name="Torres T.T."/>
            <person name="Ward R.J."/>
            <person name="Monesi N."/>
        </authorList>
    </citation>
    <scope>NUCLEOTIDE SEQUENCE</scope>
    <source>
        <strain evidence="8">HSMRA1968</strain>
        <tissue evidence="8">Whole embryos</tissue>
    </source>
</reference>
<dbReference type="AlphaFoldDB" id="A0A9Q0S340"/>
<feature type="region of interest" description="Disordered" evidence="4">
    <location>
        <begin position="715"/>
        <end position="736"/>
    </location>
</feature>
<evidence type="ECO:0000256" key="5">
    <source>
        <dbReference type="SAM" id="SignalP"/>
    </source>
</evidence>
<accession>A0A9Q0S340</accession>
<keyword evidence="2" id="KW-1015">Disulfide bond</keyword>
<dbReference type="OrthoDB" id="8197497at2759"/>
<dbReference type="InterPro" id="IPR032104">
    <property type="entry name" value="Spaetzle"/>
</dbReference>
<feature type="non-terminal residue" evidence="8">
    <location>
        <position position="736"/>
    </location>
</feature>
<feature type="region of interest" description="Disordered" evidence="4">
    <location>
        <begin position="583"/>
        <end position="620"/>
    </location>
</feature>
<dbReference type="InterPro" id="IPR052444">
    <property type="entry name" value="Spz/Toll_ligand-like"/>
</dbReference>
<evidence type="ECO:0000313" key="9">
    <source>
        <dbReference type="Proteomes" id="UP001151699"/>
    </source>
</evidence>
<sequence>MNLFLLFAILLPTVWTHSENPATDLGDFEFDDASNSDSNSTSSTNSYEIDRVDVNFEDETDSSELNVFDAKAKEIRNSLAHATKEVTYMKKFAQLLPIMRTLTKQQRLVLAALISAQSTARTNGNVMNLAQVEALFGDRKKLILPIIFDIANLVRTAGSSTRVNLNTKYREQEAIPEAQYLRRSFRESSDQSNDTDAMETTEVEIAPSNLKDDTLQIEESDGLTKSINPAAATKATEVNSAARSFSERKLNMTNFQGPIDNDAMESTASLDITLPRFLANTENISLEQYEHLALSELNDTLPSGNQSINGNKTEGLPTPEMLISRYRVKNPYRKNTVLHPHTGIDLRTCERFGNLCLRVEDYPMQQIMGSIRRHKHAMSALLAEYTDKEEMDKQLYLQEIINNKRREDDEITPSGMCPSVIRYARPQKARSAAGEWKYIVNTGQHTQTLRLEKCGKPEESCTYLTDNFRSRCVQIYNYHRLLSWDNTRGLHIDIFKVPTCCSCHIDGYREKFPPINSYNNDADIDDYRFSASNIHTQNSHYSTIINEDGEDEGDDSIAYQYSNGFKRSPNKYNKYADDSLLHPSSKSYLRPPSSGDDYLGSTLKRGPSSGKRRRPIRTNVRDQVIDNSDFLPDIIPAHDILTERSTIRRKSSTTPIFTTATSESTKRVSSPKLPSISTAATSSVDLGKRVNYNYHPIIDFFGDSVKGEKEIDDRIGFSHDEPNWKPLQFRRSGRDE</sequence>
<dbReference type="EMBL" id="WJQU01000002">
    <property type="protein sequence ID" value="KAJ6641770.1"/>
    <property type="molecule type" value="Genomic_DNA"/>
</dbReference>
<dbReference type="Proteomes" id="UP001151699">
    <property type="component" value="Chromosome B"/>
</dbReference>
<organism evidence="8 9">
    <name type="scientific">Pseudolycoriella hygida</name>
    <dbReference type="NCBI Taxonomy" id="35572"/>
    <lineage>
        <taxon>Eukaryota</taxon>
        <taxon>Metazoa</taxon>
        <taxon>Ecdysozoa</taxon>
        <taxon>Arthropoda</taxon>
        <taxon>Hexapoda</taxon>
        <taxon>Insecta</taxon>
        <taxon>Pterygota</taxon>
        <taxon>Neoptera</taxon>
        <taxon>Endopterygota</taxon>
        <taxon>Diptera</taxon>
        <taxon>Nematocera</taxon>
        <taxon>Sciaroidea</taxon>
        <taxon>Sciaridae</taxon>
        <taxon>Pseudolycoriella</taxon>
    </lineage>
</organism>
<dbReference type="GO" id="GO:0008083">
    <property type="term" value="F:growth factor activity"/>
    <property type="evidence" value="ECO:0007669"/>
    <property type="project" value="TreeGrafter"/>
</dbReference>
<name>A0A9Q0S340_9DIPT</name>
<keyword evidence="3" id="KW-0325">Glycoprotein</keyword>
<proteinExistence type="predicted"/>
<dbReference type="PANTHER" id="PTHR23199">
    <property type="entry name" value="NEUROTROPHIN 1-RELATED"/>
    <property type="match status" value="1"/>
</dbReference>
<dbReference type="InterPro" id="IPR056200">
    <property type="entry name" value="NT_N"/>
</dbReference>
<dbReference type="PANTHER" id="PTHR23199:SF12">
    <property type="entry name" value="NEUROTROPHIN 1-RELATED"/>
    <property type="match status" value="1"/>
</dbReference>
<dbReference type="GO" id="GO:0021556">
    <property type="term" value="P:central nervous system formation"/>
    <property type="evidence" value="ECO:0007669"/>
    <property type="project" value="TreeGrafter"/>
</dbReference>
<dbReference type="GO" id="GO:0005121">
    <property type="term" value="F:Toll binding"/>
    <property type="evidence" value="ECO:0007669"/>
    <property type="project" value="TreeGrafter"/>
</dbReference>